<proteinExistence type="predicted"/>
<dbReference type="InterPro" id="IPR036866">
    <property type="entry name" value="RibonucZ/Hydroxyglut_hydro"/>
</dbReference>
<dbReference type="Pfam" id="PF23023">
    <property type="entry name" value="Anti-Pycsar_Apyc1"/>
    <property type="match status" value="1"/>
</dbReference>
<dbReference type="EMBL" id="UINC01094100">
    <property type="protein sequence ID" value="SVC49047.1"/>
    <property type="molecule type" value="Genomic_DNA"/>
</dbReference>
<evidence type="ECO:0000313" key="1">
    <source>
        <dbReference type="EMBL" id="SVC49047.1"/>
    </source>
</evidence>
<protein>
    <submittedName>
        <fullName evidence="1">Uncharacterized protein</fullName>
    </submittedName>
</protein>
<dbReference type="AlphaFoldDB" id="A0A382MMM6"/>
<dbReference type="GO" id="GO:0046872">
    <property type="term" value="F:metal ion binding"/>
    <property type="evidence" value="ECO:0007669"/>
    <property type="project" value="UniProtKB-KW"/>
</dbReference>
<dbReference type="Gene3D" id="3.60.15.10">
    <property type="entry name" value="Ribonuclease Z/Hydroxyacylglutathione hydrolase-like"/>
    <property type="match status" value="1"/>
</dbReference>
<organism evidence="1">
    <name type="scientific">marine metagenome</name>
    <dbReference type="NCBI Taxonomy" id="408172"/>
    <lineage>
        <taxon>unclassified sequences</taxon>
        <taxon>metagenomes</taxon>
        <taxon>ecological metagenomes</taxon>
    </lineage>
</organism>
<name>A0A382MMM6_9ZZZZ</name>
<gene>
    <name evidence="1" type="ORF">METZ01_LOCUS301901</name>
</gene>
<accession>A0A382MMM6</accession>
<feature type="non-terminal residue" evidence="1">
    <location>
        <position position="109"/>
    </location>
</feature>
<reference evidence="1" key="1">
    <citation type="submission" date="2018-05" db="EMBL/GenBank/DDBJ databases">
        <authorList>
            <person name="Lanie J.A."/>
            <person name="Ng W.-L."/>
            <person name="Kazmierczak K.M."/>
            <person name="Andrzejewski T.M."/>
            <person name="Davidsen T.M."/>
            <person name="Wayne K.J."/>
            <person name="Tettelin H."/>
            <person name="Glass J.I."/>
            <person name="Rusch D."/>
            <person name="Podicherti R."/>
            <person name="Tsui H.-C.T."/>
            <person name="Winkler M.E."/>
        </authorList>
    </citation>
    <scope>NUCLEOTIDE SEQUENCE</scope>
</reference>
<dbReference type="SUPFAM" id="SSF56281">
    <property type="entry name" value="Metallo-hydrolase/oxidoreductase"/>
    <property type="match status" value="1"/>
</dbReference>
<sequence>MHNINKICKDNQSLPLKTEGNLRIVFLGIGSAFTRRNRQSNFLIIQGDHHILVDCGTLGPLALDDIGLNVTKVQCYLPTHSHADHIGGLEEAALANRYTSNSSDKPKMI</sequence>
<dbReference type="GO" id="GO:0016787">
    <property type="term" value="F:hydrolase activity"/>
    <property type="evidence" value="ECO:0007669"/>
    <property type="project" value="UniProtKB-KW"/>
</dbReference>